<dbReference type="InterPro" id="IPR025110">
    <property type="entry name" value="AMP-bd_C"/>
</dbReference>
<dbReference type="PANTHER" id="PTHR43201:SF5">
    <property type="entry name" value="MEDIUM-CHAIN ACYL-COA LIGASE ACSF2, MITOCHONDRIAL"/>
    <property type="match status" value="1"/>
</dbReference>
<evidence type="ECO:0000259" key="7">
    <source>
        <dbReference type="Pfam" id="PF00501"/>
    </source>
</evidence>
<dbReference type="Proteomes" id="UP000235965">
    <property type="component" value="Unassembled WGS sequence"/>
</dbReference>
<comment type="function">
    <text evidence="3">Acyl-CoA synthases catalyze the initial reaction in fatty acid metabolism, by forming a thioester with CoA. Has some preference toward medium-chain substrates. Plays a role in adipocyte differentiation.</text>
</comment>
<comment type="similarity">
    <text evidence="1">Belongs to the ATP-dependent AMP-binding enzyme family.</text>
</comment>
<dbReference type="PANTHER" id="PTHR43201">
    <property type="entry name" value="ACYL-COA SYNTHETASE"/>
    <property type="match status" value="1"/>
</dbReference>
<dbReference type="STRING" id="105785.A0A2J7QKW9"/>
<accession>A0A2J7QKW9</accession>
<dbReference type="InParanoid" id="A0A2J7QKW9"/>
<evidence type="ECO:0000256" key="3">
    <source>
        <dbReference type="ARBA" id="ARBA00037247"/>
    </source>
</evidence>
<evidence type="ECO:0000259" key="8">
    <source>
        <dbReference type="Pfam" id="PF13193"/>
    </source>
</evidence>
<keyword evidence="10" id="KW-1185">Reference proteome</keyword>
<evidence type="ECO:0000256" key="5">
    <source>
        <dbReference type="ARBA" id="ARBA00047319"/>
    </source>
</evidence>
<dbReference type="Gene3D" id="3.40.50.12780">
    <property type="entry name" value="N-terminal domain of ligase-like"/>
    <property type="match status" value="1"/>
</dbReference>
<sequence>MTEVSGVFVSKPQDSLEKTIDTVGHIVDHCEVKVVDTEGRMVPMGTPGELWVRGYSVMLGYYSDEEKTREFIRPDGWAKTGDQFVLQEDGYARIVGRMKDVIIRIGDKIFPSEIEEFFETHPDIMEAQVFGVPDPKVGEEICVYLRLREGVTITEQDVIDFCKDKIAHYRIPRYIKFINEFTRSSASGKVQKKHLLANILCEISSAH</sequence>
<dbReference type="GO" id="GO:0006631">
    <property type="term" value="P:fatty acid metabolic process"/>
    <property type="evidence" value="ECO:0007669"/>
    <property type="project" value="TreeGrafter"/>
</dbReference>
<reference evidence="9 10" key="1">
    <citation type="submission" date="2017-12" db="EMBL/GenBank/DDBJ databases">
        <title>Hemimetabolous genomes reveal molecular basis of termite eusociality.</title>
        <authorList>
            <person name="Harrison M.C."/>
            <person name="Jongepier E."/>
            <person name="Robertson H.M."/>
            <person name="Arning N."/>
            <person name="Bitard-Feildel T."/>
            <person name="Chao H."/>
            <person name="Childers C.P."/>
            <person name="Dinh H."/>
            <person name="Doddapaneni H."/>
            <person name="Dugan S."/>
            <person name="Gowin J."/>
            <person name="Greiner C."/>
            <person name="Han Y."/>
            <person name="Hu H."/>
            <person name="Hughes D.S.T."/>
            <person name="Huylmans A.-K."/>
            <person name="Kemena C."/>
            <person name="Kremer L.P.M."/>
            <person name="Lee S.L."/>
            <person name="Lopez-Ezquerra A."/>
            <person name="Mallet L."/>
            <person name="Monroy-Kuhn J.M."/>
            <person name="Moser A."/>
            <person name="Murali S.C."/>
            <person name="Muzny D.M."/>
            <person name="Otani S."/>
            <person name="Piulachs M.-D."/>
            <person name="Poelchau M."/>
            <person name="Qu J."/>
            <person name="Schaub F."/>
            <person name="Wada-Katsumata A."/>
            <person name="Worley K.C."/>
            <person name="Xie Q."/>
            <person name="Ylla G."/>
            <person name="Poulsen M."/>
            <person name="Gibbs R.A."/>
            <person name="Schal C."/>
            <person name="Richards S."/>
            <person name="Belles X."/>
            <person name="Korb J."/>
            <person name="Bornberg-Bauer E."/>
        </authorList>
    </citation>
    <scope>NUCLEOTIDE SEQUENCE [LARGE SCALE GENOMIC DNA]</scope>
    <source>
        <tissue evidence="9">Whole body</tissue>
    </source>
</reference>
<evidence type="ECO:0000256" key="4">
    <source>
        <dbReference type="ARBA" id="ARBA00039638"/>
    </source>
</evidence>
<dbReference type="SUPFAM" id="SSF56801">
    <property type="entry name" value="Acetyl-CoA synthetase-like"/>
    <property type="match status" value="1"/>
</dbReference>
<dbReference type="InterPro" id="IPR045851">
    <property type="entry name" value="AMP-bd_C_sf"/>
</dbReference>
<evidence type="ECO:0000256" key="6">
    <source>
        <dbReference type="ARBA" id="ARBA00048277"/>
    </source>
</evidence>
<gene>
    <name evidence="9" type="ORF">B7P43_G10799</name>
</gene>
<comment type="catalytic activity">
    <reaction evidence="6">
        <text>a medium-chain fatty acid + ATP + CoA = a medium-chain fatty acyl-CoA + AMP + diphosphate</text>
        <dbReference type="Rhea" id="RHEA:48340"/>
        <dbReference type="ChEBI" id="CHEBI:30616"/>
        <dbReference type="ChEBI" id="CHEBI:33019"/>
        <dbReference type="ChEBI" id="CHEBI:57287"/>
        <dbReference type="ChEBI" id="CHEBI:59558"/>
        <dbReference type="ChEBI" id="CHEBI:90546"/>
        <dbReference type="ChEBI" id="CHEBI:456215"/>
        <dbReference type="EC" id="6.2.1.2"/>
    </reaction>
</comment>
<dbReference type="OrthoDB" id="10253115at2759"/>
<dbReference type="Pfam" id="PF13193">
    <property type="entry name" value="AMP-binding_C"/>
    <property type="match status" value="1"/>
</dbReference>
<evidence type="ECO:0000313" key="10">
    <source>
        <dbReference type="Proteomes" id="UP000235965"/>
    </source>
</evidence>
<proteinExistence type="inferred from homology"/>
<dbReference type="AlphaFoldDB" id="A0A2J7QKW9"/>
<protein>
    <recommendedName>
        <fullName evidence="4">Medium-chain acyl-CoA ligase ACSF2, mitochondrial</fullName>
    </recommendedName>
</protein>
<dbReference type="GO" id="GO:0031956">
    <property type="term" value="F:medium-chain fatty acid-CoA ligase activity"/>
    <property type="evidence" value="ECO:0007669"/>
    <property type="project" value="UniProtKB-EC"/>
</dbReference>
<feature type="domain" description="AMP-binding enzyme C-terminal" evidence="8">
    <location>
        <begin position="113"/>
        <end position="189"/>
    </location>
</feature>
<keyword evidence="2" id="KW-0436">Ligase</keyword>
<evidence type="ECO:0000256" key="1">
    <source>
        <dbReference type="ARBA" id="ARBA00006432"/>
    </source>
</evidence>
<evidence type="ECO:0000313" key="9">
    <source>
        <dbReference type="EMBL" id="PNF29208.1"/>
    </source>
</evidence>
<name>A0A2J7QKW9_9NEOP</name>
<organism evidence="9 10">
    <name type="scientific">Cryptotermes secundus</name>
    <dbReference type="NCBI Taxonomy" id="105785"/>
    <lineage>
        <taxon>Eukaryota</taxon>
        <taxon>Metazoa</taxon>
        <taxon>Ecdysozoa</taxon>
        <taxon>Arthropoda</taxon>
        <taxon>Hexapoda</taxon>
        <taxon>Insecta</taxon>
        <taxon>Pterygota</taxon>
        <taxon>Neoptera</taxon>
        <taxon>Polyneoptera</taxon>
        <taxon>Dictyoptera</taxon>
        <taxon>Blattodea</taxon>
        <taxon>Blattoidea</taxon>
        <taxon>Termitoidae</taxon>
        <taxon>Kalotermitidae</taxon>
        <taxon>Cryptotermitinae</taxon>
        <taxon>Cryptotermes</taxon>
    </lineage>
</organism>
<dbReference type="Pfam" id="PF00501">
    <property type="entry name" value="AMP-binding"/>
    <property type="match status" value="1"/>
</dbReference>
<comment type="caution">
    <text evidence="9">The sequence shown here is derived from an EMBL/GenBank/DDBJ whole genome shotgun (WGS) entry which is preliminary data.</text>
</comment>
<dbReference type="InterPro" id="IPR042099">
    <property type="entry name" value="ANL_N_sf"/>
</dbReference>
<evidence type="ECO:0000256" key="2">
    <source>
        <dbReference type="ARBA" id="ARBA00022598"/>
    </source>
</evidence>
<dbReference type="EMBL" id="NEVH01013256">
    <property type="protein sequence ID" value="PNF29208.1"/>
    <property type="molecule type" value="Genomic_DNA"/>
</dbReference>
<comment type="catalytic activity">
    <reaction evidence="5">
        <text>octanoate + ATP + CoA = octanoyl-CoA + AMP + diphosphate</text>
        <dbReference type="Rhea" id="RHEA:33631"/>
        <dbReference type="ChEBI" id="CHEBI:25646"/>
        <dbReference type="ChEBI" id="CHEBI:30616"/>
        <dbReference type="ChEBI" id="CHEBI:33019"/>
        <dbReference type="ChEBI" id="CHEBI:57287"/>
        <dbReference type="ChEBI" id="CHEBI:57386"/>
        <dbReference type="ChEBI" id="CHEBI:456215"/>
    </reaction>
</comment>
<dbReference type="InterPro" id="IPR000873">
    <property type="entry name" value="AMP-dep_synth/lig_dom"/>
</dbReference>
<dbReference type="Gene3D" id="3.30.300.30">
    <property type="match status" value="1"/>
</dbReference>
<feature type="domain" description="AMP-dependent synthetase/ligase" evidence="7">
    <location>
        <begin position="1"/>
        <end position="62"/>
    </location>
</feature>